<dbReference type="KEGG" id="lang:109338599"/>
<keyword evidence="1" id="KW-0812">Transmembrane</keyword>
<keyword evidence="1" id="KW-1133">Transmembrane helix</keyword>
<dbReference type="PANTHER" id="PTHR34291">
    <property type="entry name" value="HYDROXYPROLINE-RICH GLYCOPROTEIN FAMILY PROTEIN"/>
    <property type="match status" value="1"/>
</dbReference>
<dbReference type="OrthoDB" id="1936969at2759"/>
<reference evidence="2 3" key="1">
    <citation type="journal article" date="2017" name="Plant Biotechnol. J.">
        <title>A comprehensive draft genome sequence for lupin (Lupinus angustifolius), an emerging health food: insights into plant-microbe interactions and legume evolution.</title>
        <authorList>
            <person name="Hane J.K."/>
            <person name="Ming Y."/>
            <person name="Kamphuis L.G."/>
            <person name="Nelson M.N."/>
            <person name="Garg G."/>
            <person name="Atkins C.A."/>
            <person name="Bayer P.E."/>
            <person name="Bravo A."/>
            <person name="Bringans S."/>
            <person name="Cannon S."/>
            <person name="Edwards D."/>
            <person name="Foley R."/>
            <person name="Gao L.L."/>
            <person name="Harrison M.J."/>
            <person name="Huang W."/>
            <person name="Hurgobin B."/>
            <person name="Li S."/>
            <person name="Liu C.W."/>
            <person name="McGrath A."/>
            <person name="Morahan G."/>
            <person name="Murray J."/>
            <person name="Weller J."/>
            <person name="Jian J."/>
            <person name="Singh K.B."/>
        </authorList>
    </citation>
    <scope>NUCLEOTIDE SEQUENCE [LARGE SCALE GENOMIC DNA]</scope>
    <source>
        <strain evidence="3">cv. Tanjil</strain>
        <tissue evidence="2">Whole plant</tissue>
    </source>
</reference>
<dbReference type="OMA" id="LCYLNWQ"/>
<dbReference type="PANTHER" id="PTHR34291:SF4">
    <property type="entry name" value="PROTEIN, PUTATIVE-RELATED"/>
    <property type="match status" value="1"/>
</dbReference>
<feature type="transmembrane region" description="Helical" evidence="1">
    <location>
        <begin position="20"/>
        <end position="39"/>
    </location>
</feature>
<dbReference type="STRING" id="3871.A0A1J7IQF7"/>
<protein>
    <recommendedName>
        <fullName evidence="4">Hydroxyproline-rich glycoprotein family protein</fullName>
    </recommendedName>
</protein>
<proteinExistence type="predicted"/>
<evidence type="ECO:0000313" key="2">
    <source>
        <dbReference type="EMBL" id="OIW16545.1"/>
    </source>
</evidence>
<evidence type="ECO:0008006" key="4">
    <source>
        <dbReference type="Google" id="ProtNLM"/>
    </source>
</evidence>
<accession>A0A1J7IQF7</accession>
<evidence type="ECO:0000313" key="3">
    <source>
        <dbReference type="Proteomes" id="UP000188354"/>
    </source>
</evidence>
<dbReference type="Gramene" id="OIW16545">
    <property type="protein sequence ID" value="OIW16545"/>
    <property type="gene ID" value="TanjilG_08402"/>
</dbReference>
<dbReference type="InterPro" id="IPR037699">
    <property type="entry name" value="At5g65660-like"/>
</dbReference>
<sequence>MELQDTAASRISISFPLGLALLFASFIFLVGFFCCCLHWNKLQYFFGFSTFNNSQVQLMQQDLTSYHQKLDFPVKVMKQEHAQSLPVLMPGDEVPKFIAMACPRQPPRDESITIHVQKEAPSDFCSGN</sequence>
<name>A0A1J7IQF7_LUPAN</name>
<dbReference type="EMBL" id="CM007362">
    <property type="protein sequence ID" value="OIW16545.1"/>
    <property type="molecule type" value="Genomic_DNA"/>
</dbReference>
<keyword evidence="1" id="KW-0472">Membrane</keyword>
<dbReference type="Proteomes" id="UP000188354">
    <property type="component" value="Chromosome LG02"/>
</dbReference>
<dbReference type="AlphaFoldDB" id="A0A1J7IQF7"/>
<organism evidence="2 3">
    <name type="scientific">Lupinus angustifolius</name>
    <name type="common">Narrow-leaved blue lupine</name>
    <dbReference type="NCBI Taxonomy" id="3871"/>
    <lineage>
        <taxon>Eukaryota</taxon>
        <taxon>Viridiplantae</taxon>
        <taxon>Streptophyta</taxon>
        <taxon>Embryophyta</taxon>
        <taxon>Tracheophyta</taxon>
        <taxon>Spermatophyta</taxon>
        <taxon>Magnoliopsida</taxon>
        <taxon>eudicotyledons</taxon>
        <taxon>Gunneridae</taxon>
        <taxon>Pentapetalae</taxon>
        <taxon>rosids</taxon>
        <taxon>fabids</taxon>
        <taxon>Fabales</taxon>
        <taxon>Fabaceae</taxon>
        <taxon>Papilionoideae</taxon>
        <taxon>50 kb inversion clade</taxon>
        <taxon>genistoids sensu lato</taxon>
        <taxon>core genistoids</taxon>
        <taxon>Genisteae</taxon>
        <taxon>Lupinus</taxon>
    </lineage>
</organism>
<keyword evidence="3" id="KW-1185">Reference proteome</keyword>
<evidence type="ECO:0000256" key="1">
    <source>
        <dbReference type="SAM" id="Phobius"/>
    </source>
</evidence>
<gene>
    <name evidence="2" type="ORF">TanjilG_08402</name>
</gene>